<name>A0ABS4RFB7_9BACI</name>
<keyword evidence="3" id="KW-1185">Reference proteome</keyword>
<dbReference type="RefSeq" id="WP_066399877.1">
    <property type="nucleotide sequence ID" value="NZ_JAGIKZ010000010.1"/>
</dbReference>
<gene>
    <name evidence="2" type="ORF">J2Z40_002169</name>
</gene>
<dbReference type="Proteomes" id="UP001519293">
    <property type="component" value="Unassembled WGS sequence"/>
</dbReference>
<protein>
    <recommendedName>
        <fullName evidence="1">TniQ domain-containing protein</fullName>
    </recommendedName>
</protein>
<sequence length="161" mass="18990">MLGWFPKIHEDELLYSLFARYYNQSPNISMRDALFDLFNDTRAILTPDFPTNLETFAKQIQIFGYDNLEDLVFKHTPFNYYTNFLEESQKEAVFNEIKNHQSQNVHMLMGIVASTVKETTFFKFCPTCLQKDLKNYGESFWRVSHQLPSVFFCPEHNTGCI</sequence>
<comment type="caution">
    <text evidence="2">The sequence shown here is derived from an EMBL/GenBank/DDBJ whole genome shotgun (WGS) entry which is preliminary data.</text>
</comment>
<dbReference type="InterPro" id="IPR009492">
    <property type="entry name" value="TniQ"/>
</dbReference>
<feature type="domain" description="TniQ" evidence="1">
    <location>
        <begin position="5"/>
        <end position="158"/>
    </location>
</feature>
<proteinExistence type="predicted"/>
<evidence type="ECO:0000313" key="2">
    <source>
        <dbReference type="EMBL" id="MBP2241606.1"/>
    </source>
</evidence>
<organism evidence="2 3">
    <name type="scientific">Cytobacillus eiseniae</name>
    <dbReference type="NCBI Taxonomy" id="762947"/>
    <lineage>
        <taxon>Bacteria</taxon>
        <taxon>Bacillati</taxon>
        <taxon>Bacillota</taxon>
        <taxon>Bacilli</taxon>
        <taxon>Bacillales</taxon>
        <taxon>Bacillaceae</taxon>
        <taxon>Cytobacillus</taxon>
    </lineage>
</organism>
<evidence type="ECO:0000313" key="3">
    <source>
        <dbReference type="Proteomes" id="UP001519293"/>
    </source>
</evidence>
<dbReference type="Pfam" id="PF06527">
    <property type="entry name" value="TniQ"/>
    <property type="match status" value="1"/>
</dbReference>
<dbReference type="EMBL" id="JAGIKZ010000010">
    <property type="protein sequence ID" value="MBP2241606.1"/>
    <property type="molecule type" value="Genomic_DNA"/>
</dbReference>
<accession>A0ABS4RFB7</accession>
<evidence type="ECO:0000259" key="1">
    <source>
        <dbReference type="Pfam" id="PF06527"/>
    </source>
</evidence>
<reference evidence="2 3" key="1">
    <citation type="submission" date="2021-03" db="EMBL/GenBank/DDBJ databases">
        <title>Genomic Encyclopedia of Type Strains, Phase IV (KMG-IV): sequencing the most valuable type-strain genomes for metagenomic binning, comparative biology and taxonomic classification.</title>
        <authorList>
            <person name="Goeker M."/>
        </authorList>
    </citation>
    <scope>NUCLEOTIDE SEQUENCE [LARGE SCALE GENOMIC DNA]</scope>
    <source>
        <strain evidence="2 3">DSM 26675</strain>
    </source>
</reference>